<keyword evidence="1" id="KW-1133">Transmembrane helix</keyword>
<comment type="caution">
    <text evidence="2">The sequence shown here is derived from an EMBL/GenBank/DDBJ whole genome shotgun (WGS) entry which is preliminary data.</text>
</comment>
<organism evidence="2 3">
    <name type="scientific">Spongisporangium articulatum</name>
    <dbReference type="NCBI Taxonomy" id="3362603"/>
    <lineage>
        <taxon>Bacteria</taxon>
        <taxon>Bacillati</taxon>
        <taxon>Actinomycetota</taxon>
        <taxon>Actinomycetes</taxon>
        <taxon>Kineosporiales</taxon>
        <taxon>Kineosporiaceae</taxon>
        <taxon>Spongisporangium</taxon>
    </lineage>
</organism>
<protein>
    <recommendedName>
        <fullName evidence="4">DUF3592 domain-containing protein</fullName>
    </recommendedName>
</protein>
<keyword evidence="1" id="KW-0812">Transmembrane</keyword>
<evidence type="ECO:0000256" key="1">
    <source>
        <dbReference type="SAM" id="Phobius"/>
    </source>
</evidence>
<accession>A0ABW8ASV9</accession>
<sequence>MTRVNGRSPLAVPKHTRNLGHGGIWSPRRWDRPSFWFVLALSLVALLVGGVAAAALFDSPVTGTVVRCDFRPSTGRYSMNHTVCRTRWSSGGRQHEDDVEVPHWIEPGGTVPLQVDGEYATERHESATMALLLIPGILGLLSLVLFGYPPRRRS</sequence>
<evidence type="ECO:0008006" key="4">
    <source>
        <dbReference type="Google" id="ProtNLM"/>
    </source>
</evidence>
<feature type="transmembrane region" description="Helical" evidence="1">
    <location>
        <begin position="35"/>
        <end position="57"/>
    </location>
</feature>
<keyword evidence="3" id="KW-1185">Reference proteome</keyword>
<feature type="transmembrane region" description="Helical" evidence="1">
    <location>
        <begin position="127"/>
        <end position="148"/>
    </location>
</feature>
<dbReference type="EMBL" id="JBITLV010000007">
    <property type="protein sequence ID" value="MFI7589434.1"/>
    <property type="molecule type" value="Genomic_DNA"/>
</dbReference>
<evidence type="ECO:0000313" key="2">
    <source>
        <dbReference type="EMBL" id="MFI7589434.1"/>
    </source>
</evidence>
<keyword evidence="1" id="KW-0472">Membrane</keyword>
<gene>
    <name evidence="2" type="ORF">ACIB24_20410</name>
</gene>
<proteinExistence type="predicted"/>
<dbReference type="Proteomes" id="UP001612915">
    <property type="component" value="Unassembled WGS sequence"/>
</dbReference>
<evidence type="ECO:0000313" key="3">
    <source>
        <dbReference type="Proteomes" id="UP001612915"/>
    </source>
</evidence>
<reference evidence="2 3" key="1">
    <citation type="submission" date="2024-10" db="EMBL/GenBank/DDBJ databases">
        <title>The Natural Products Discovery Center: Release of the First 8490 Sequenced Strains for Exploring Actinobacteria Biosynthetic Diversity.</title>
        <authorList>
            <person name="Kalkreuter E."/>
            <person name="Kautsar S.A."/>
            <person name="Yang D."/>
            <person name="Bader C.D."/>
            <person name="Teijaro C.N."/>
            <person name="Fluegel L."/>
            <person name="Davis C.M."/>
            <person name="Simpson J.R."/>
            <person name="Lauterbach L."/>
            <person name="Steele A.D."/>
            <person name="Gui C."/>
            <person name="Meng S."/>
            <person name="Li G."/>
            <person name="Viehrig K."/>
            <person name="Ye F."/>
            <person name="Su P."/>
            <person name="Kiefer A.F."/>
            <person name="Nichols A."/>
            <person name="Cepeda A.J."/>
            <person name="Yan W."/>
            <person name="Fan B."/>
            <person name="Jiang Y."/>
            <person name="Adhikari A."/>
            <person name="Zheng C.-J."/>
            <person name="Schuster L."/>
            <person name="Cowan T.M."/>
            <person name="Smanski M.J."/>
            <person name="Chevrette M.G."/>
            <person name="De Carvalho L.P.S."/>
            <person name="Shen B."/>
        </authorList>
    </citation>
    <scope>NUCLEOTIDE SEQUENCE [LARGE SCALE GENOMIC DNA]</scope>
    <source>
        <strain evidence="2 3">NPDC049639</strain>
    </source>
</reference>
<name>A0ABW8ASV9_9ACTN</name>
<dbReference type="RefSeq" id="WP_398284025.1">
    <property type="nucleotide sequence ID" value="NZ_JBITLV010000007.1"/>
</dbReference>